<keyword evidence="6" id="KW-1133">Transmembrane helix</keyword>
<dbReference type="Gene3D" id="3.40.50.2000">
    <property type="entry name" value="Glycogen Phosphorylase B"/>
    <property type="match status" value="2"/>
</dbReference>
<feature type="chain" id="PRO_5009305099" description="glucuronosyltransferase" evidence="7">
    <location>
        <begin position="18"/>
        <end position="526"/>
    </location>
</feature>
<evidence type="ECO:0000313" key="9">
    <source>
        <dbReference type="WBParaSite" id="BXY_0555300.1"/>
    </source>
</evidence>
<dbReference type="SUPFAM" id="SSF53756">
    <property type="entry name" value="UDP-Glycosyltransferase/glycogen phosphorylase"/>
    <property type="match status" value="1"/>
</dbReference>
<keyword evidence="4" id="KW-0808">Transferase</keyword>
<proteinExistence type="inferred from homology"/>
<dbReference type="WBParaSite" id="BXY_0555300.1">
    <property type="protein sequence ID" value="BXY_0555300.1"/>
    <property type="gene ID" value="BXY_0555300"/>
</dbReference>
<feature type="signal peptide" evidence="7">
    <location>
        <begin position="1"/>
        <end position="17"/>
    </location>
</feature>
<keyword evidence="3" id="KW-0328">Glycosyltransferase</keyword>
<dbReference type="InterPro" id="IPR002213">
    <property type="entry name" value="UDP_glucos_trans"/>
</dbReference>
<keyword evidence="7" id="KW-0732">Signal</keyword>
<accession>A0A1I7RXT6</accession>
<dbReference type="Proteomes" id="UP000095284">
    <property type="component" value="Unplaced"/>
</dbReference>
<name>A0A1I7RXT6_BURXY</name>
<reference evidence="9" key="1">
    <citation type="submission" date="2016-11" db="UniProtKB">
        <authorList>
            <consortium name="WormBaseParasite"/>
        </authorList>
    </citation>
    <scope>IDENTIFICATION</scope>
</reference>
<evidence type="ECO:0000256" key="2">
    <source>
        <dbReference type="ARBA" id="ARBA00012544"/>
    </source>
</evidence>
<dbReference type="AlphaFoldDB" id="A0A1I7RXT6"/>
<evidence type="ECO:0000256" key="5">
    <source>
        <dbReference type="ARBA" id="ARBA00047475"/>
    </source>
</evidence>
<keyword evidence="6" id="KW-0812">Transmembrane</keyword>
<organism evidence="8 9">
    <name type="scientific">Bursaphelenchus xylophilus</name>
    <name type="common">Pinewood nematode worm</name>
    <name type="synonym">Aphelenchoides xylophilus</name>
    <dbReference type="NCBI Taxonomy" id="6326"/>
    <lineage>
        <taxon>Eukaryota</taxon>
        <taxon>Metazoa</taxon>
        <taxon>Ecdysozoa</taxon>
        <taxon>Nematoda</taxon>
        <taxon>Chromadorea</taxon>
        <taxon>Rhabditida</taxon>
        <taxon>Tylenchina</taxon>
        <taxon>Tylenchomorpha</taxon>
        <taxon>Aphelenchoidea</taxon>
        <taxon>Aphelenchoididae</taxon>
        <taxon>Bursaphelenchus</taxon>
    </lineage>
</organism>
<comment type="catalytic activity">
    <reaction evidence="5">
        <text>glucuronate acceptor + UDP-alpha-D-glucuronate = acceptor beta-D-glucuronoside + UDP + H(+)</text>
        <dbReference type="Rhea" id="RHEA:21032"/>
        <dbReference type="ChEBI" id="CHEBI:15378"/>
        <dbReference type="ChEBI" id="CHEBI:58052"/>
        <dbReference type="ChEBI" id="CHEBI:58223"/>
        <dbReference type="ChEBI" id="CHEBI:132367"/>
        <dbReference type="ChEBI" id="CHEBI:132368"/>
        <dbReference type="EC" id="2.4.1.17"/>
    </reaction>
</comment>
<dbReference type="GO" id="GO:0015020">
    <property type="term" value="F:glucuronosyltransferase activity"/>
    <property type="evidence" value="ECO:0007669"/>
    <property type="project" value="UniProtKB-EC"/>
</dbReference>
<evidence type="ECO:0000313" key="8">
    <source>
        <dbReference type="Proteomes" id="UP000095284"/>
    </source>
</evidence>
<dbReference type="InterPro" id="IPR050271">
    <property type="entry name" value="UDP-glycosyltransferase"/>
</dbReference>
<dbReference type="PANTHER" id="PTHR48043">
    <property type="entry name" value="EG:EG0003.4 PROTEIN-RELATED"/>
    <property type="match status" value="1"/>
</dbReference>
<dbReference type="eggNOG" id="KOG1192">
    <property type="taxonomic scope" value="Eukaryota"/>
</dbReference>
<comment type="similarity">
    <text evidence="1">Belongs to the UDP-glycosyltransferase family.</text>
</comment>
<evidence type="ECO:0000256" key="4">
    <source>
        <dbReference type="ARBA" id="ARBA00022679"/>
    </source>
</evidence>
<evidence type="ECO:0000256" key="1">
    <source>
        <dbReference type="ARBA" id="ARBA00009995"/>
    </source>
</evidence>
<feature type="transmembrane region" description="Helical" evidence="6">
    <location>
        <begin position="490"/>
        <end position="516"/>
    </location>
</feature>
<keyword evidence="6" id="KW-0472">Membrane</keyword>
<dbReference type="EC" id="2.4.1.17" evidence="2"/>
<dbReference type="Pfam" id="PF00201">
    <property type="entry name" value="UDPGT"/>
    <property type="match status" value="1"/>
</dbReference>
<evidence type="ECO:0000256" key="7">
    <source>
        <dbReference type="SAM" id="SignalP"/>
    </source>
</evidence>
<evidence type="ECO:0000256" key="3">
    <source>
        <dbReference type="ARBA" id="ARBA00022676"/>
    </source>
</evidence>
<dbReference type="FunFam" id="3.40.50.2000:FF:000021">
    <property type="entry name" value="UDP-glucuronosyltransferase"/>
    <property type="match status" value="1"/>
</dbReference>
<sequence>MFYRALFFVTLISNADAYNILVYSPTISKSHMIQNARVGDALAKDGHNVTVMELEMDEKAGSLNQVKHAKLWPVVHDWPERPPVPHMDAGNPLDWQLLKMVTLLKNFLEPYGTSCSALLRSQDIMNQIRDSKFDVIMFEQFDYCPFFISHVLDIKVKVWMSSCPVLEHQVMLSGIPSAYSYSPIDGYSDKMNFWQRFLNMVASFAFGYNFNSFWGNFHQKLVEQYGPSFPNPLDLARTADLLLINTDELIDFPRALPPNVIHIGGIGMQNVNTTLPVEYEKLMQNGRKGVIYFSFGSIVSTEKIGQKYMKKFLDAFKKFDDYFFIVKISNEDEFSEEYAKTIENVKTAHWVPQPGVLAHPRLRLFITHGGYNGIMEASQFAVPLLSIGMFGDQPRNSKLVERNGWGLSFDKTLLLHGTKEFEERLREMLENPKYKKNALRTAKLLRTKPQTGEQRLLSYIRFLEENDGHLPELRSILSELSTVEYYNLDVWLAIVVVATALILILGSLIIMLAKYLTKLVKKDKME</sequence>
<evidence type="ECO:0000256" key="6">
    <source>
        <dbReference type="SAM" id="Phobius"/>
    </source>
</evidence>
<dbReference type="CDD" id="cd03784">
    <property type="entry name" value="GT1_Gtf-like"/>
    <property type="match status" value="1"/>
</dbReference>
<dbReference type="PANTHER" id="PTHR48043:SF145">
    <property type="entry name" value="FI06409P-RELATED"/>
    <property type="match status" value="1"/>
</dbReference>
<protein>
    <recommendedName>
        <fullName evidence="2">glucuronosyltransferase</fullName>
        <ecNumber evidence="2">2.4.1.17</ecNumber>
    </recommendedName>
</protein>